<evidence type="ECO:0008006" key="3">
    <source>
        <dbReference type="Google" id="ProtNLM"/>
    </source>
</evidence>
<protein>
    <recommendedName>
        <fullName evidence="3">Phytanoyl-CoA dioxygenase</fullName>
    </recommendedName>
</protein>
<evidence type="ECO:0000313" key="2">
    <source>
        <dbReference type="Proteomes" id="UP000053593"/>
    </source>
</evidence>
<sequence length="409" mass="45641">MPITPTIARSYVSRCDISLEDFRRIVERKTSPNDYPLAASVSCGLIPVYDAPALRASGHLTDDWTDPANLPLKKEFISALKNGPGVVIFKDAFAEKDSLDRATQILQQLIDEQKAIDTVLRDENYIVPNTNEKWAKKDPVSYSEYFKNDVLSLCSAAWLGPWYQMTSQISLCDPGNKAQKMHRDYHLGAVRNDTWGLFPAHMHGASHFMTLQGAIAHVDMPLESGPTNFLPYSQLYDAGYVASTDPDFIEYFEKHCVQSPISKGDAVFFSPGIFHGAGKNNTGELNGDCTNSPPIYRIANLVQVSSAFGRPSDNADRRATTNYIYPYLLEQKQKFEATKGKEGYSENELFNIISSAAESYLFPTNARFIHGKFQAPQAEVVWKALMDDLSAEELAKVLEEEEILNKVGV</sequence>
<dbReference type="InterPro" id="IPR008775">
    <property type="entry name" value="Phytyl_CoA_dOase-like"/>
</dbReference>
<dbReference type="SUPFAM" id="SSF51197">
    <property type="entry name" value="Clavaminate synthase-like"/>
    <property type="match status" value="1"/>
</dbReference>
<dbReference type="GO" id="GO:0001561">
    <property type="term" value="P:fatty acid alpha-oxidation"/>
    <property type="evidence" value="ECO:0007669"/>
    <property type="project" value="InterPro"/>
</dbReference>
<proteinExistence type="predicted"/>
<dbReference type="OrthoDB" id="187894at2759"/>
<dbReference type="PANTHER" id="PTHR21308">
    <property type="entry name" value="PHYTANOYL-COA ALPHA-HYDROXYLASE"/>
    <property type="match status" value="1"/>
</dbReference>
<name>A0A0D0CLI7_9AGAR</name>
<evidence type="ECO:0000313" key="1">
    <source>
        <dbReference type="EMBL" id="KIK63849.1"/>
    </source>
</evidence>
<gene>
    <name evidence="1" type="ORF">GYMLUDRAFT_162376</name>
</gene>
<organism evidence="1 2">
    <name type="scientific">Collybiopsis luxurians FD-317 M1</name>
    <dbReference type="NCBI Taxonomy" id="944289"/>
    <lineage>
        <taxon>Eukaryota</taxon>
        <taxon>Fungi</taxon>
        <taxon>Dikarya</taxon>
        <taxon>Basidiomycota</taxon>
        <taxon>Agaricomycotina</taxon>
        <taxon>Agaricomycetes</taxon>
        <taxon>Agaricomycetidae</taxon>
        <taxon>Agaricales</taxon>
        <taxon>Marasmiineae</taxon>
        <taxon>Omphalotaceae</taxon>
        <taxon>Collybiopsis</taxon>
        <taxon>Collybiopsis luxurians</taxon>
    </lineage>
</organism>
<dbReference type="PANTHER" id="PTHR21308:SF8">
    <property type="entry name" value="PHYTANOYL-COA DIOXYGENASE FAMILY PROTEIN (AFU_ORTHOLOGUE AFUA_2G09620)"/>
    <property type="match status" value="1"/>
</dbReference>
<dbReference type="InterPro" id="IPR047128">
    <property type="entry name" value="PhyH"/>
</dbReference>
<reference evidence="1 2" key="1">
    <citation type="submission" date="2014-04" db="EMBL/GenBank/DDBJ databases">
        <title>Evolutionary Origins and Diversification of the Mycorrhizal Mutualists.</title>
        <authorList>
            <consortium name="DOE Joint Genome Institute"/>
            <consortium name="Mycorrhizal Genomics Consortium"/>
            <person name="Kohler A."/>
            <person name="Kuo A."/>
            <person name="Nagy L.G."/>
            <person name="Floudas D."/>
            <person name="Copeland A."/>
            <person name="Barry K.W."/>
            <person name="Cichocki N."/>
            <person name="Veneault-Fourrey C."/>
            <person name="LaButti K."/>
            <person name="Lindquist E.A."/>
            <person name="Lipzen A."/>
            <person name="Lundell T."/>
            <person name="Morin E."/>
            <person name="Murat C."/>
            <person name="Riley R."/>
            <person name="Ohm R."/>
            <person name="Sun H."/>
            <person name="Tunlid A."/>
            <person name="Henrissat B."/>
            <person name="Grigoriev I.V."/>
            <person name="Hibbett D.S."/>
            <person name="Martin F."/>
        </authorList>
    </citation>
    <scope>NUCLEOTIDE SEQUENCE [LARGE SCALE GENOMIC DNA]</scope>
    <source>
        <strain evidence="1 2">FD-317 M1</strain>
    </source>
</reference>
<dbReference type="GO" id="GO:0048244">
    <property type="term" value="F:phytanoyl-CoA dioxygenase activity"/>
    <property type="evidence" value="ECO:0007669"/>
    <property type="project" value="InterPro"/>
</dbReference>
<dbReference type="EMBL" id="KN834763">
    <property type="protein sequence ID" value="KIK63849.1"/>
    <property type="molecule type" value="Genomic_DNA"/>
</dbReference>
<dbReference type="Pfam" id="PF05721">
    <property type="entry name" value="PhyH"/>
    <property type="match status" value="1"/>
</dbReference>
<dbReference type="AlphaFoldDB" id="A0A0D0CLI7"/>
<dbReference type="Proteomes" id="UP000053593">
    <property type="component" value="Unassembled WGS sequence"/>
</dbReference>
<keyword evidence="2" id="KW-1185">Reference proteome</keyword>
<accession>A0A0D0CLI7</accession>
<dbReference type="Gene3D" id="2.60.120.620">
    <property type="entry name" value="q2cbj1_9rhob like domain"/>
    <property type="match status" value="1"/>
</dbReference>
<dbReference type="HOGENOM" id="CLU_063392_0_0_1"/>